<name>A0A9W8IBU0_9FUNG</name>
<sequence>MSAYTATSTEALSKYCQQVPNAIIFFFNPDASNAQDIRKRLKPLLKAAKQLGYGCVQVNSQHIADLRDKHRIKSPEGAMFFSNQEYVKHFEFIDDRVFLSDPHHQKPHEHKPDAIGSDIWPAQLPEYPPMKPDDVVDHAGGLKPDAATAPAYTYMKPDEIAFGHNASASAAAAAQPDMACQKPNLVENDGYSEAYKQYIYHKPLPQAPATLPSSQANQPSPQASNCVCTIL</sequence>
<protein>
    <submittedName>
        <fullName evidence="1">Uncharacterized protein</fullName>
    </submittedName>
</protein>
<evidence type="ECO:0000313" key="1">
    <source>
        <dbReference type="EMBL" id="KAJ2851187.1"/>
    </source>
</evidence>
<organism evidence="1 2">
    <name type="scientific">Coemansia brasiliensis</name>
    <dbReference type="NCBI Taxonomy" id="2650707"/>
    <lineage>
        <taxon>Eukaryota</taxon>
        <taxon>Fungi</taxon>
        <taxon>Fungi incertae sedis</taxon>
        <taxon>Zoopagomycota</taxon>
        <taxon>Kickxellomycotina</taxon>
        <taxon>Kickxellomycetes</taxon>
        <taxon>Kickxellales</taxon>
        <taxon>Kickxellaceae</taxon>
        <taxon>Coemansia</taxon>
    </lineage>
</organism>
<gene>
    <name evidence="1" type="ORF">IWW36_001326</name>
</gene>
<accession>A0A9W8IBU0</accession>
<evidence type="ECO:0000313" key="2">
    <source>
        <dbReference type="Proteomes" id="UP001139887"/>
    </source>
</evidence>
<dbReference type="OrthoDB" id="10415809at2759"/>
<comment type="caution">
    <text evidence="1">The sequence shown here is derived from an EMBL/GenBank/DDBJ whole genome shotgun (WGS) entry which is preliminary data.</text>
</comment>
<proteinExistence type="predicted"/>
<reference evidence="1" key="1">
    <citation type="submission" date="2022-07" db="EMBL/GenBank/DDBJ databases">
        <title>Phylogenomic reconstructions and comparative analyses of Kickxellomycotina fungi.</title>
        <authorList>
            <person name="Reynolds N.K."/>
            <person name="Stajich J.E."/>
            <person name="Barry K."/>
            <person name="Grigoriev I.V."/>
            <person name="Crous P."/>
            <person name="Smith M.E."/>
        </authorList>
    </citation>
    <scope>NUCLEOTIDE SEQUENCE</scope>
    <source>
        <strain evidence="1">NRRL 1566</strain>
    </source>
</reference>
<dbReference type="Proteomes" id="UP001139887">
    <property type="component" value="Unassembled WGS sequence"/>
</dbReference>
<keyword evidence="2" id="KW-1185">Reference proteome</keyword>
<dbReference type="EMBL" id="JANBUW010000016">
    <property type="protein sequence ID" value="KAJ2851187.1"/>
    <property type="molecule type" value="Genomic_DNA"/>
</dbReference>
<dbReference type="AlphaFoldDB" id="A0A9W8IBU0"/>